<dbReference type="AlphaFoldDB" id="A0A1F6YKE8"/>
<evidence type="ECO:0000313" key="2">
    <source>
        <dbReference type="EMBL" id="OGJ06845.1"/>
    </source>
</evidence>
<comment type="caution">
    <text evidence="2">The sequence shown here is derived from an EMBL/GenBank/DDBJ whole genome shotgun (WGS) entry which is preliminary data.</text>
</comment>
<evidence type="ECO:0000313" key="3">
    <source>
        <dbReference type="Proteomes" id="UP000179274"/>
    </source>
</evidence>
<dbReference type="Proteomes" id="UP000179274">
    <property type="component" value="Unassembled WGS sequence"/>
</dbReference>
<feature type="region of interest" description="Disordered" evidence="1">
    <location>
        <begin position="1"/>
        <end position="41"/>
    </location>
</feature>
<gene>
    <name evidence="2" type="ORF">A2192_00125</name>
</gene>
<proteinExistence type="predicted"/>
<name>A0A1F6YKE8_9BACT</name>
<sequence length="60" mass="6732">MLPSDLGRRDSQFAPTHETHSVGALNLSKKVKLKRHSKKGKTLEASIYEGKSYVKHKNTP</sequence>
<dbReference type="EMBL" id="MFVW01000004">
    <property type="protein sequence ID" value="OGJ06845.1"/>
    <property type="molecule type" value="Genomic_DNA"/>
</dbReference>
<evidence type="ECO:0000256" key="1">
    <source>
        <dbReference type="SAM" id="MobiDB-lite"/>
    </source>
</evidence>
<organism evidence="2 3">
    <name type="scientific">Candidatus Nomurabacteria bacterium RIFOXYA1_FULL_35_17</name>
    <dbReference type="NCBI Taxonomy" id="1801798"/>
    <lineage>
        <taxon>Bacteria</taxon>
        <taxon>Candidatus Nomuraibacteriota</taxon>
    </lineage>
</organism>
<protein>
    <submittedName>
        <fullName evidence="2">Uncharacterized protein</fullName>
    </submittedName>
</protein>
<accession>A0A1F6YKE8</accession>
<feature type="compositionally biased region" description="Basic and acidic residues" evidence="1">
    <location>
        <begin position="1"/>
        <end position="11"/>
    </location>
</feature>
<reference evidence="2 3" key="1">
    <citation type="journal article" date="2016" name="Nat. Commun.">
        <title>Thousands of microbial genomes shed light on interconnected biogeochemical processes in an aquifer system.</title>
        <authorList>
            <person name="Anantharaman K."/>
            <person name="Brown C.T."/>
            <person name="Hug L.A."/>
            <person name="Sharon I."/>
            <person name="Castelle C.J."/>
            <person name="Probst A.J."/>
            <person name="Thomas B.C."/>
            <person name="Singh A."/>
            <person name="Wilkins M.J."/>
            <person name="Karaoz U."/>
            <person name="Brodie E.L."/>
            <person name="Williams K.H."/>
            <person name="Hubbard S.S."/>
            <person name="Banfield J.F."/>
        </authorList>
    </citation>
    <scope>NUCLEOTIDE SEQUENCE [LARGE SCALE GENOMIC DNA]</scope>
</reference>
<feature type="compositionally biased region" description="Basic residues" evidence="1">
    <location>
        <begin position="29"/>
        <end position="40"/>
    </location>
</feature>